<dbReference type="AlphaFoldDB" id="A0A026WTT8"/>
<accession>A0A026WTT8</accession>
<reference evidence="2 4" key="1">
    <citation type="journal article" date="2014" name="Curr. Biol.">
        <title>The genome of the clonal raider ant Cerapachys biroi.</title>
        <authorList>
            <person name="Oxley P.R."/>
            <person name="Ji L."/>
            <person name="Fetter-Pruneda I."/>
            <person name="McKenzie S.K."/>
            <person name="Li C."/>
            <person name="Hu H."/>
            <person name="Zhang G."/>
            <person name="Kronauer D.J."/>
        </authorList>
    </citation>
    <scope>NUCLEOTIDE SEQUENCE [LARGE SCALE GENOMIC DNA]</scope>
</reference>
<reference evidence="3" key="2">
    <citation type="journal article" date="2018" name="Genome Res.">
        <title>The genomic architecture and molecular evolution of ant odorant receptors.</title>
        <authorList>
            <person name="McKenzie S.K."/>
            <person name="Kronauer D.J.C."/>
        </authorList>
    </citation>
    <scope>NUCLEOTIDE SEQUENCE [LARGE SCALE GENOMIC DNA]</scope>
    <source>
        <strain evidence="3">Clonal line C1</strain>
    </source>
</reference>
<dbReference type="OMA" id="RIRYMTE"/>
<reference evidence="3" key="3">
    <citation type="submission" date="2018-07" db="EMBL/GenBank/DDBJ databases">
        <authorList>
            <person name="Mckenzie S.K."/>
            <person name="Kronauer D.J.C."/>
        </authorList>
    </citation>
    <scope>NUCLEOTIDE SEQUENCE</scope>
    <source>
        <strain evidence="3">Clonal line C1</strain>
    </source>
</reference>
<keyword evidence="1" id="KW-0732">Signal</keyword>
<evidence type="ECO:0000313" key="3">
    <source>
        <dbReference type="EMBL" id="RLU19907.1"/>
    </source>
</evidence>
<dbReference type="EMBL" id="KK107109">
    <property type="protein sequence ID" value="EZA59071.1"/>
    <property type="molecule type" value="Genomic_DNA"/>
</dbReference>
<dbReference type="OrthoDB" id="7682755at2759"/>
<dbReference type="Proteomes" id="UP000279307">
    <property type="component" value="Chromosome 8"/>
</dbReference>
<keyword evidence="4" id="KW-1185">Reference proteome</keyword>
<protein>
    <submittedName>
        <fullName evidence="2">Uncharacterized protein</fullName>
    </submittedName>
</protein>
<feature type="chain" id="PRO_5036289233" evidence="1">
    <location>
        <begin position="21"/>
        <end position="162"/>
    </location>
</feature>
<gene>
    <name evidence="3" type="ORF">DMN91_008466</name>
    <name evidence="2" type="ORF">X777_15712</name>
</gene>
<evidence type="ECO:0000256" key="1">
    <source>
        <dbReference type="SAM" id="SignalP"/>
    </source>
</evidence>
<proteinExistence type="predicted"/>
<dbReference type="Proteomes" id="UP000053097">
    <property type="component" value="Unassembled WGS sequence"/>
</dbReference>
<name>A0A026WTT8_OOCBI</name>
<organism evidence="2 4">
    <name type="scientific">Ooceraea biroi</name>
    <name type="common">Clonal raider ant</name>
    <name type="synonym">Cerapachys biroi</name>
    <dbReference type="NCBI Taxonomy" id="2015173"/>
    <lineage>
        <taxon>Eukaryota</taxon>
        <taxon>Metazoa</taxon>
        <taxon>Ecdysozoa</taxon>
        <taxon>Arthropoda</taxon>
        <taxon>Hexapoda</taxon>
        <taxon>Insecta</taxon>
        <taxon>Pterygota</taxon>
        <taxon>Neoptera</taxon>
        <taxon>Endopterygota</taxon>
        <taxon>Hymenoptera</taxon>
        <taxon>Apocrita</taxon>
        <taxon>Aculeata</taxon>
        <taxon>Formicoidea</taxon>
        <taxon>Formicidae</taxon>
        <taxon>Dorylinae</taxon>
        <taxon>Ooceraea</taxon>
    </lineage>
</organism>
<evidence type="ECO:0000313" key="2">
    <source>
        <dbReference type="EMBL" id="EZA59071.1"/>
    </source>
</evidence>
<sequence>MMRAYLLGLIFYCVSKPALSEPVTWLMQGDMFTDDEATSRLIQLDSHNSYFSVSTRAEMYYAAQPGKLINCVIAAAVYQKGHVSVVEGGYGSTMVRVRYMTKNGETDVFAVFLQSVKREMVSVDGNFVNSTRLGIVYEPVRNWTQQEVEDVLRNITTNFPLV</sequence>
<dbReference type="EMBL" id="QOIP01000008">
    <property type="protein sequence ID" value="RLU19907.1"/>
    <property type="molecule type" value="Genomic_DNA"/>
</dbReference>
<evidence type="ECO:0000313" key="4">
    <source>
        <dbReference type="Proteomes" id="UP000053097"/>
    </source>
</evidence>
<feature type="signal peptide" evidence="1">
    <location>
        <begin position="1"/>
        <end position="20"/>
    </location>
</feature>